<evidence type="ECO:0000313" key="3">
    <source>
        <dbReference type="EMBL" id="SER53908.1"/>
    </source>
</evidence>
<dbReference type="AlphaFoldDB" id="A0A1H9Q0I5"/>
<dbReference type="GO" id="GO:0008324">
    <property type="term" value="F:monoatomic cation transmembrane transporter activity"/>
    <property type="evidence" value="ECO:0007669"/>
    <property type="project" value="InterPro"/>
</dbReference>
<dbReference type="Pfam" id="PF02080">
    <property type="entry name" value="TrkA_C"/>
    <property type="match status" value="1"/>
</dbReference>
<dbReference type="PANTHER" id="PTHR43833">
    <property type="entry name" value="POTASSIUM CHANNEL PROTEIN 2-RELATED-RELATED"/>
    <property type="match status" value="1"/>
</dbReference>
<dbReference type="EMBL" id="FOGW01000005">
    <property type="protein sequence ID" value="SER53908.1"/>
    <property type="molecule type" value="Genomic_DNA"/>
</dbReference>
<dbReference type="InterPro" id="IPR036721">
    <property type="entry name" value="RCK_C_sf"/>
</dbReference>
<evidence type="ECO:0000313" key="4">
    <source>
        <dbReference type="Proteomes" id="UP000182471"/>
    </source>
</evidence>
<dbReference type="SUPFAM" id="SSF51735">
    <property type="entry name" value="NAD(P)-binding Rossmann-fold domains"/>
    <property type="match status" value="1"/>
</dbReference>
<dbReference type="Gene3D" id="3.30.70.1450">
    <property type="entry name" value="Regulator of K+ conductance, C-terminal domain"/>
    <property type="match status" value="1"/>
</dbReference>
<name>A0A1H9Q0I5_9FIRM</name>
<feature type="domain" description="RCK N-terminal" evidence="1">
    <location>
        <begin position="2"/>
        <end position="119"/>
    </location>
</feature>
<feature type="domain" description="RCK C-terminal" evidence="2">
    <location>
        <begin position="135"/>
        <end position="214"/>
    </location>
</feature>
<dbReference type="RefSeq" id="WP_022747850.1">
    <property type="nucleotide sequence ID" value="NZ_FOGW01000005.1"/>
</dbReference>
<dbReference type="SUPFAM" id="SSF116726">
    <property type="entry name" value="TrkA C-terminal domain-like"/>
    <property type="match status" value="1"/>
</dbReference>
<gene>
    <name evidence="3" type="ORF">SAMN02910429_00398</name>
</gene>
<dbReference type="InterPro" id="IPR050721">
    <property type="entry name" value="Trk_Ktr_HKT_K-transport"/>
</dbReference>
<keyword evidence="4" id="KW-1185">Reference proteome</keyword>
<evidence type="ECO:0000259" key="1">
    <source>
        <dbReference type="PROSITE" id="PS51201"/>
    </source>
</evidence>
<dbReference type="PROSITE" id="PS51202">
    <property type="entry name" value="RCK_C"/>
    <property type="match status" value="1"/>
</dbReference>
<organism evidence="3 4">
    <name type="scientific">Lachnobacterium bovis</name>
    <dbReference type="NCBI Taxonomy" id="140626"/>
    <lineage>
        <taxon>Bacteria</taxon>
        <taxon>Bacillati</taxon>
        <taxon>Bacillota</taxon>
        <taxon>Clostridia</taxon>
        <taxon>Lachnospirales</taxon>
        <taxon>Lachnospiraceae</taxon>
        <taxon>Lachnobacterium</taxon>
    </lineage>
</organism>
<proteinExistence type="predicted"/>
<dbReference type="InterPro" id="IPR003148">
    <property type="entry name" value="RCK_N"/>
</dbReference>
<dbReference type="InterPro" id="IPR006037">
    <property type="entry name" value="RCK_C"/>
</dbReference>
<dbReference type="PANTHER" id="PTHR43833:SF7">
    <property type="entry name" value="KTR SYSTEM POTASSIUM UPTAKE PROTEIN C"/>
    <property type="match status" value="1"/>
</dbReference>
<protein>
    <submittedName>
        <fullName evidence="3">Trk system potassium uptake protein TrkA</fullName>
    </submittedName>
</protein>
<dbReference type="PROSITE" id="PS51201">
    <property type="entry name" value="RCK_N"/>
    <property type="match status" value="1"/>
</dbReference>
<evidence type="ECO:0000259" key="2">
    <source>
        <dbReference type="PROSITE" id="PS51202"/>
    </source>
</evidence>
<dbReference type="Pfam" id="PF02254">
    <property type="entry name" value="TrkA_N"/>
    <property type="match status" value="1"/>
</dbReference>
<dbReference type="GO" id="GO:0006813">
    <property type="term" value="P:potassium ion transport"/>
    <property type="evidence" value="ECO:0007669"/>
    <property type="project" value="InterPro"/>
</dbReference>
<reference evidence="4" key="1">
    <citation type="submission" date="2016-10" db="EMBL/GenBank/DDBJ databases">
        <authorList>
            <person name="Varghese N."/>
            <person name="Submissions S."/>
        </authorList>
    </citation>
    <scope>NUCLEOTIDE SEQUENCE [LARGE SCALE GENOMIC DNA]</scope>
    <source>
        <strain evidence="4">S1b</strain>
    </source>
</reference>
<dbReference type="InterPro" id="IPR036291">
    <property type="entry name" value="NAD(P)-bd_dom_sf"/>
</dbReference>
<dbReference type="Gene3D" id="3.40.50.720">
    <property type="entry name" value="NAD(P)-binding Rossmann-like Domain"/>
    <property type="match status" value="1"/>
</dbReference>
<accession>A0A1H9Q0I5</accession>
<dbReference type="Proteomes" id="UP000182471">
    <property type="component" value="Unassembled WGS sequence"/>
</dbReference>
<sequence length="214" mass="23959">MSKSVAVLGMGQFGRYITEELCESGAEVVIADNNEEIINQYADMVSIAIVAELSDPDAISNIGLSNMDVVVVSMGDNLESSIMCVMVAKEEGVKRVLAKASSERMANILKKVGADEIIFAEKESAKSNARKIMSSNFLEFFEISKNVCVVSLRPKKEWIGKSLKELRLREKHKINVITMKKNNRIMSYLSPEEIIYEDTELYILADVNRLKKLK</sequence>
<dbReference type="OrthoDB" id="9776294at2"/>